<dbReference type="InterPro" id="IPR034660">
    <property type="entry name" value="DinB/YfiT-like"/>
</dbReference>
<sequence>MNNHSINPAIIFCRYLQQLKTMLAKMDSHTGGDNSLLQQSLYPGMLPLLAQVRTAANFSLRCCCPLSSRPRISFDNSDETYAGLQLQISQTIEYLQAIPASDFIHATTIISDKAGFTQLHLPALEYAQLYSLPNFFFHLSMAYAIARNAGVPLSKGDFDGYHHYPEGFSFVENTPP</sequence>
<dbReference type="Gene3D" id="1.20.120.450">
    <property type="entry name" value="dinb family like domain"/>
    <property type="match status" value="1"/>
</dbReference>
<dbReference type="EMBL" id="JBHRTF010000002">
    <property type="protein sequence ID" value="MFC3114418.1"/>
    <property type="molecule type" value="Genomic_DNA"/>
</dbReference>
<proteinExistence type="predicted"/>
<dbReference type="InterPro" id="IPR018531">
    <property type="entry name" value="DUF1993"/>
</dbReference>
<dbReference type="SUPFAM" id="SSF109854">
    <property type="entry name" value="DinB/YfiT-like putative metalloenzymes"/>
    <property type="match status" value="1"/>
</dbReference>
<accession>A0ABV7FCG7</accession>
<dbReference type="RefSeq" id="WP_378115740.1">
    <property type="nucleotide sequence ID" value="NZ_JBHRTF010000002.1"/>
</dbReference>
<comment type="caution">
    <text evidence="1">The sequence shown here is derived from an EMBL/GenBank/DDBJ whole genome shotgun (WGS) entry which is preliminary data.</text>
</comment>
<keyword evidence="2" id="KW-1185">Reference proteome</keyword>
<gene>
    <name evidence="1" type="ORF">ACFODX_02545</name>
</gene>
<dbReference type="Proteomes" id="UP001595555">
    <property type="component" value="Unassembled WGS sequence"/>
</dbReference>
<organism evidence="1 2">
    <name type="scientific">Cellvibrio fontiphilus</name>
    <dbReference type="NCBI Taxonomy" id="1815559"/>
    <lineage>
        <taxon>Bacteria</taxon>
        <taxon>Pseudomonadati</taxon>
        <taxon>Pseudomonadota</taxon>
        <taxon>Gammaproteobacteria</taxon>
        <taxon>Cellvibrionales</taxon>
        <taxon>Cellvibrionaceae</taxon>
        <taxon>Cellvibrio</taxon>
    </lineage>
</organism>
<evidence type="ECO:0000313" key="1">
    <source>
        <dbReference type="EMBL" id="MFC3114418.1"/>
    </source>
</evidence>
<dbReference type="Pfam" id="PF09351">
    <property type="entry name" value="DUF1993"/>
    <property type="match status" value="1"/>
</dbReference>
<dbReference type="PANTHER" id="PTHR36922:SF1">
    <property type="entry name" value="DUF1993 DOMAIN-CONTAINING PROTEIN"/>
    <property type="match status" value="1"/>
</dbReference>
<evidence type="ECO:0000313" key="2">
    <source>
        <dbReference type="Proteomes" id="UP001595555"/>
    </source>
</evidence>
<reference evidence="2" key="1">
    <citation type="journal article" date="2019" name="Int. J. Syst. Evol. Microbiol.">
        <title>The Global Catalogue of Microorganisms (GCM) 10K type strain sequencing project: providing services to taxonomists for standard genome sequencing and annotation.</title>
        <authorList>
            <consortium name="The Broad Institute Genomics Platform"/>
            <consortium name="The Broad Institute Genome Sequencing Center for Infectious Disease"/>
            <person name="Wu L."/>
            <person name="Ma J."/>
        </authorList>
    </citation>
    <scope>NUCLEOTIDE SEQUENCE [LARGE SCALE GENOMIC DNA]</scope>
    <source>
        <strain evidence="2">KCTC 52237</strain>
    </source>
</reference>
<protein>
    <submittedName>
        <fullName evidence="1">DUF1993 domain-containing protein</fullName>
    </submittedName>
</protein>
<name>A0ABV7FCG7_9GAMM</name>
<dbReference type="PANTHER" id="PTHR36922">
    <property type="entry name" value="BLL2446 PROTEIN"/>
    <property type="match status" value="1"/>
</dbReference>